<dbReference type="Pfam" id="PF03358">
    <property type="entry name" value="FMN_red"/>
    <property type="match status" value="1"/>
</dbReference>
<dbReference type="Proteomes" id="UP000095517">
    <property type="component" value="Unassembled WGS sequence"/>
</dbReference>
<name>A0A174DFA2_9BACE</name>
<dbReference type="AlphaFoldDB" id="A0A174DFA2"/>
<evidence type="ECO:0000313" key="3">
    <source>
        <dbReference type="Proteomes" id="UP000095517"/>
    </source>
</evidence>
<proteinExistence type="predicted"/>
<evidence type="ECO:0000259" key="1">
    <source>
        <dbReference type="Pfam" id="PF03358"/>
    </source>
</evidence>
<dbReference type="InterPro" id="IPR029039">
    <property type="entry name" value="Flavoprotein-like_sf"/>
</dbReference>
<dbReference type="PANTHER" id="PTHR43741:SF4">
    <property type="entry name" value="FMN-DEPENDENT NADH:QUINONE OXIDOREDUCTASE"/>
    <property type="match status" value="1"/>
</dbReference>
<dbReference type="RefSeq" id="WP_022276572.1">
    <property type="nucleotide sequence ID" value="NZ_CABIXA010000007.1"/>
</dbReference>
<dbReference type="EC" id="1.-.-.-" evidence="2"/>
<keyword evidence="2" id="KW-0560">Oxidoreductase</keyword>
<dbReference type="InterPro" id="IPR050104">
    <property type="entry name" value="FMN-dep_NADH:Q_OxRdtase_AzoR1"/>
</dbReference>
<dbReference type="STRING" id="338188.ERS852397_01635"/>
<dbReference type="Gene3D" id="3.40.50.360">
    <property type="match status" value="1"/>
</dbReference>
<feature type="domain" description="NADPH-dependent FMN reductase-like" evidence="1">
    <location>
        <begin position="4"/>
        <end position="132"/>
    </location>
</feature>
<gene>
    <name evidence="2" type="primary">ywqN</name>
    <name evidence="2" type="ORF">ERS852397_01635</name>
</gene>
<protein>
    <submittedName>
        <fullName evidence="2">Iron-sulfur flavoprotein</fullName>
        <ecNumber evidence="2">1.-.-.-</ecNumber>
    </submittedName>
</protein>
<dbReference type="GO" id="GO:0016491">
    <property type="term" value="F:oxidoreductase activity"/>
    <property type="evidence" value="ECO:0007669"/>
    <property type="project" value="UniProtKB-KW"/>
</dbReference>
<dbReference type="PANTHER" id="PTHR43741">
    <property type="entry name" value="FMN-DEPENDENT NADH-AZOREDUCTASE 1"/>
    <property type="match status" value="1"/>
</dbReference>
<evidence type="ECO:0000313" key="2">
    <source>
        <dbReference type="EMBL" id="CUO24332.1"/>
    </source>
</evidence>
<dbReference type="SUPFAM" id="SSF52218">
    <property type="entry name" value="Flavoproteins"/>
    <property type="match status" value="1"/>
</dbReference>
<reference evidence="2 3" key="1">
    <citation type="submission" date="2015-09" db="EMBL/GenBank/DDBJ databases">
        <authorList>
            <consortium name="Pathogen Informatics"/>
        </authorList>
    </citation>
    <scope>NUCLEOTIDE SEQUENCE [LARGE SCALE GENOMIC DNA]</scope>
    <source>
        <strain evidence="2 3">2789STDY5608840</strain>
    </source>
</reference>
<dbReference type="EMBL" id="CYZH01000007">
    <property type="protein sequence ID" value="CUO24332.1"/>
    <property type="molecule type" value="Genomic_DNA"/>
</dbReference>
<sequence length="179" mass="19961">MAKKVLILSSSPRRGGNSDVLCDEFMKGALEEGNEVEKIFLKDKTVNPCTGCSVCSMYGKPCPQKDDAAEIVEKMIAADVIVMATPVYFYTMCGQMKIMIDRCCARYTEISNKEFYFIIAAAENSKAMMERTIDGFRGFLDCLEAPQEKGVVYGVGAWKVGEIKDTPHMKEAYEMGKRI</sequence>
<dbReference type="InterPro" id="IPR005025">
    <property type="entry name" value="FMN_Rdtase-like_dom"/>
</dbReference>
<organism evidence="2 3">
    <name type="scientific">Bacteroides finegoldii</name>
    <dbReference type="NCBI Taxonomy" id="338188"/>
    <lineage>
        <taxon>Bacteria</taxon>
        <taxon>Pseudomonadati</taxon>
        <taxon>Bacteroidota</taxon>
        <taxon>Bacteroidia</taxon>
        <taxon>Bacteroidales</taxon>
        <taxon>Bacteroidaceae</taxon>
        <taxon>Bacteroides</taxon>
    </lineage>
</organism>
<accession>A0A174DFA2</accession>